<evidence type="ECO:0000313" key="1">
    <source>
        <dbReference type="EMBL" id="AKK06443.1"/>
    </source>
</evidence>
<reference evidence="1 2" key="1">
    <citation type="journal article" date="2015" name="Genome Announc.">
        <title>Complete Genome Sequence of the Type Strain Corynebacterium mustelae DSM 45274, Isolated from Various Tissues of a Male Ferret with Lethal Sepsis.</title>
        <authorList>
            <person name="Ruckert C."/>
            <person name="Eimer J."/>
            <person name="Winkler A."/>
            <person name="Tauch A."/>
        </authorList>
    </citation>
    <scope>NUCLEOTIDE SEQUENCE [LARGE SCALE GENOMIC DNA]</scope>
    <source>
        <strain evidence="1 2">DSM 45274</strain>
    </source>
</reference>
<accession>A0A0G3H3N6</accession>
<dbReference type="PATRIC" id="fig|571915.4.peg.2263"/>
<name>A0A0G3H3N6_9CORY</name>
<organism evidence="1 2">
    <name type="scientific">Corynebacterium mustelae</name>
    <dbReference type="NCBI Taxonomy" id="571915"/>
    <lineage>
        <taxon>Bacteria</taxon>
        <taxon>Bacillati</taxon>
        <taxon>Actinomycetota</taxon>
        <taxon>Actinomycetes</taxon>
        <taxon>Mycobacteriales</taxon>
        <taxon>Corynebacteriaceae</taxon>
        <taxon>Corynebacterium</taxon>
    </lineage>
</organism>
<protein>
    <submittedName>
        <fullName evidence="1">Uncharacterized protein</fullName>
    </submittedName>
</protein>
<keyword evidence="2" id="KW-1185">Reference proteome</keyword>
<sequence>MAEPLIAAETFTLTTFGLTESARTTVGSTPNRALGFPAWVILNDPDNAQHALNLVADVAWARRKAKSEPAKVRKRINDLVSAVEKSAPHILPTFLEEVARIFVAHQNISFAQQFFGKARDMEHKHGLSIDPVRHAQAFAEFARYGALSGKTLRQEARDVATRLKPQEAFDYFRNLVLIQAHAGAGLYTQFFQDLSGLAAPLGLDMQAVKLDFFADYIPTRSFPDSSSELLKEIFGYLPTLVHDHPELAEALYESIPKEWTLNRYVEMLNTTGLWEPLCADPARFAQWLDVVVAHGNRHTGFFAKTNRLFVDAVDRNRDVLVGVPCVTKSSDYHLDFLDAFVAAGMRWSTLKGVKLEDYRLDFGSWLRRHERDLSALVAFVGSQPVRPERSWLVDGLPLRALWYSAELLLGGEATRTVVRWKLEGLRDAQVRARGSLAAWQLLEWDDRFVRAPQLREVFPELVDDLLNLDPGVELAKRLQRGTLVEYAWPKFEEVVPKPFTERTVVSAAFPFVSVRRFQTLHIFDGDQVRVCELPTPDVLHTVPTGDDVFVTIVGHSKRDSYQWMWLSAGVLHAVTPSVYVCAPGEYVSYFDGTLVIGPTAIAGGDLPSEPEGLQLGFGPVYATNFADATSFTVLPGGEKISAKELNRQFVAGVLPGLELLEATAVARENSAEINVALSFTASVRESTAGSPVGVADGRHFGVSLTAGPSRWWWVSPLGTFYSTMGAFQAMEKPLGDVWYVRPPAKTGVGPSLFDAATETEIAPSRDHRGEYHVLTRLPLAGLHQLRVRNEKVSERMRECTPKQAAALIANPAKILEFADGDETLAAAIAGIIVEVSQVSGMVITVPWVETLPKFLTFLYRSVPLTPGSQPAKLPAAPEKPADVVAKPASTTPVIPAPPTLGRHFSVKLRQSLHELAKMLHLPQDASSEFALHSYVFSDFVGQEKMWLAWLSCPGQPLQKVQDYHRLLSWCVENEVLGTWRIIETPDVSSKQPEGKFWDISVAGKDFSVRLVRASTSDAPETHAWDDLFVPAAEFQTALDEILAWHTNRAKNDTQLTPCWDEVTIKDVAAQAAAVSTLPASAWESLLSGAYTSIISNAGNGNYGEDDIMSTMLKITQSRVHGFSWSQFDLFGGFHGLILGCGWHKDFLRTGPDVSKIQVAWEKLWGKPWIHLTDEMLAHIPSELGNVITPEFHADPRLGAAKRKHIAYDDSPHQSFGREPSHETNVACLLPTYLYLAQTVDAGSPPALHIAALLNYIGTFPTHSDTPVFGCDYQKARTTGIWIDKIAPQLVKESYLDTLIEHLTTGHSHSGVQQDPAVSAPTIVTDVASTLNLSPDTARYYLQLLALANPTDMNVRRWNRWTKKQLDKAQEELLAQELVVAGKRPGSRRKIFLPGGWLDKTDDGPGMETWKATHYLLWKDTKCRPVVVSCPPMIPYSHLFAEVWARHTSGDKPGYEELSTQSYRLKH</sequence>
<reference evidence="2" key="2">
    <citation type="submission" date="2015-05" db="EMBL/GenBank/DDBJ databases">
        <title>Complete genome sequence of Corynebacterium mustelae DSM 45274, isolated from various tissues of a male ferret with lethal sepsis.</title>
        <authorList>
            <person name="Ruckert C."/>
            <person name="Albersmeier A."/>
            <person name="Winkler A."/>
            <person name="Tauch A."/>
        </authorList>
    </citation>
    <scope>NUCLEOTIDE SEQUENCE [LARGE SCALE GENOMIC DNA]</scope>
    <source>
        <strain evidence="2">DSM 45274</strain>
    </source>
</reference>
<evidence type="ECO:0000313" key="2">
    <source>
        <dbReference type="Proteomes" id="UP000035199"/>
    </source>
</evidence>
<gene>
    <name evidence="1" type="ORF">CMUST_10635</name>
</gene>
<dbReference type="EMBL" id="CP011542">
    <property type="protein sequence ID" value="AKK06443.1"/>
    <property type="molecule type" value="Genomic_DNA"/>
</dbReference>
<proteinExistence type="predicted"/>
<dbReference type="OrthoDB" id="218750at2"/>
<dbReference type="RefSeq" id="WP_047262469.1">
    <property type="nucleotide sequence ID" value="NZ_CP011542.1"/>
</dbReference>
<dbReference type="KEGG" id="cmv:CMUST_10635"/>
<dbReference type="Proteomes" id="UP000035199">
    <property type="component" value="Chromosome"/>
</dbReference>